<dbReference type="GO" id="GO:0006310">
    <property type="term" value="P:DNA recombination"/>
    <property type="evidence" value="ECO:0007669"/>
    <property type="project" value="UniProtKB-KW"/>
</dbReference>
<dbReference type="InterPro" id="IPR010998">
    <property type="entry name" value="Integrase_recombinase_N"/>
</dbReference>
<evidence type="ECO:0000256" key="2">
    <source>
        <dbReference type="ARBA" id="ARBA00022908"/>
    </source>
</evidence>
<keyword evidence="3 5" id="KW-0238">DNA-binding</keyword>
<dbReference type="PANTHER" id="PTHR30629:SF2">
    <property type="entry name" value="PROPHAGE INTEGRASE INTS-RELATED"/>
    <property type="match status" value="1"/>
</dbReference>
<evidence type="ECO:0000256" key="1">
    <source>
        <dbReference type="ARBA" id="ARBA00008857"/>
    </source>
</evidence>
<evidence type="ECO:0000256" key="3">
    <source>
        <dbReference type="ARBA" id="ARBA00023125"/>
    </source>
</evidence>
<dbReference type="GO" id="GO:0003677">
    <property type="term" value="F:DNA binding"/>
    <property type="evidence" value="ECO:0007669"/>
    <property type="project" value="UniProtKB-UniRule"/>
</dbReference>
<dbReference type="Gene3D" id="1.10.443.10">
    <property type="entry name" value="Intergrase catalytic core"/>
    <property type="match status" value="1"/>
</dbReference>
<dbReference type="PANTHER" id="PTHR30629">
    <property type="entry name" value="PROPHAGE INTEGRASE"/>
    <property type="match status" value="1"/>
</dbReference>
<dbReference type="PROSITE" id="PS51898">
    <property type="entry name" value="TYR_RECOMBINASE"/>
    <property type="match status" value="1"/>
</dbReference>
<evidence type="ECO:0000313" key="9">
    <source>
        <dbReference type="EMBL" id="TMQ96819.1"/>
    </source>
</evidence>
<dbReference type="InterPro" id="IPR050808">
    <property type="entry name" value="Phage_Integrase"/>
</dbReference>
<dbReference type="CDD" id="cd01189">
    <property type="entry name" value="INT_ICEBs1_C_like"/>
    <property type="match status" value="1"/>
</dbReference>
<comment type="similarity">
    <text evidence="1">Belongs to the 'phage' integrase family.</text>
</comment>
<evidence type="ECO:0000256" key="5">
    <source>
        <dbReference type="PROSITE-ProRule" id="PRU01248"/>
    </source>
</evidence>
<keyword evidence="10" id="KW-1185">Reference proteome</keyword>
<gene>
    <name evidence="9" type="ORF">ETD83_20930</name>
</gene>
<accession>A0A5C4J984</accession>
<dbReference type="GO" id="GO:0015074">
    <property type="term" value="P:DNA integration"/>
    <property type="evidence" value="ECO:0007669"/>
    <property type="project" value="UniProtKB-KW"/>
</dbReference>
<evidence type="ECO:0000256" key="6">
    <source>
        <dbReference type="SAM" id="MobiDB-lite"/>
    </source>
</evidence>
<reference evidence="9 10" key="1">
    <citation type="submission" date="2019-05" db="EMBL/GenBank/DDBJ databases">
        <title>Draft genome sequence of Actinomadura sp. 14C53.</title>
        <authorList>
            <person name="Saricaoglu S."/>
            <person name="Isik K."/>
        </authorList>
    </citation>
    <scope>NUCLEOTIDE SEQUENCE [LARGE SCALE GENOMIC DNA]</scope>
    <source>
        <strain evidence="9 10">14C53</strain>
    </source>
</reference>
<feature type="domain" description="Tyr recombinase" evidence="7">
    <location>
        <begin position="191"/>
        <end position="410"/>
    </location>
</feature>
<evidence type="ECO:0000259" key="8">
    <source>
        <dbReference type="PROSITE" id="PS51900"/>
    </source>
</evidence>
<feature type="domain" description="Core-binding (CB)" evidence="8">
    <location>
        <begin position="88"/>
        <end position="169"/>
    </location>
</feature>
<evidence type="ECO:0000259" key="7">
    <source>
        <dbReference type="PROSITE" id="PS51898"/>
    </source>
</evidence>
<dbReference type="Proteomes" id="UP000309174">
    <property type="component" value="Unassembled WGS sequence"/>
</dbReference>
<dbReference type="EMBL" id="VCKW01000105">
    <property type="protein sequence ID" value="TMQ96819.1"/>
    <property type="molecule type" value="Genomic_DNA"/>
</dbReference>
<comment type="caution">
    <text evidence="9">The sequence shown here is derived from an EMBL/GenBank/DDBJ whole genome shotgun (WGS) entry which is preliminary data.</text>
</comment>
<organism evidence="9 10">
    <name type="scientific">Actinomadura soli</name>
    <dbReference type="NCBI Taxonomy" id="2508997"/>
    <lineage>
        <taxon>Bacteria</taxon>
        <taxon>Bacillati</taxon>
        <taxon>Actinomycetota</taxon>
        <taxon>Actinomycetes</taxon>
        <taxon>Streptosporangiales</taxon>
        <taxon>Thermomonosporaceae</taxon>
        <taxon>Actinomadura</taxon>
    </lineage>
</organism>
<feature type="region of interest" description="Disordered" evidence="6">
    <location>
        <begin position="1"/>
        <end position="33"/>
    </location>
</feature>
<dbReference type="OrthoDB" id="3175606at2"/>
<dbReference type="InterPro" id="IPR002104">
    <property type="entry name" value="Integrase_catalytic"/>
</dbReference>
<evidence type="ECO:0000313" key="10">
    <source>
        <dbReference type="Proteomes" id="UP000309174"/>
    </source>
</evidence>
<name>A0A5C4J984_9ACTN</name>
<dbReference type="InterPro" id="IPR011010">
    <property type="entry name" value="DNA_brk_join_enz"/>
</dbReference>
<evidence type="ECO:0000256" key="4">
    <source>
        <dbReference type="ARBA" id="ARBA00023172"/>
    </source>
</evidence>
<dbReference type="InterPro" id="IPR044068">
    <property type="entry name" value="CB"/>
</dbReference>
<dbReference type="PROSITE" id="PS51900">
    <property type="entry name" value="CB"/>
    <property type="match status" value="1"/>
</dbReference>
<feature type="compositionally biased region" description="Basic and acidic residues" evidence="6">
    <location>
        <begin position="16"/>
        <end position="33"/>
    </location>
</feature>
<dbReference type="InterPro" id="IPR004107">
    <property type="entry name" value="Integrase_SAM-like_N"/>
</dbReference>
<dbReference type="RefSeq" id="WP_138646830.1">
    <property type="nucleotide sequence ID" value="NZ_VCKW01000105.1"/>
</dbReference>
<keyword evidence="4" id="KW-0233">DNA recombination</keyword>
<dbReference type="InterPro" id="IPR013762">
    <property type="entry name" value="Integrase-like_cat_sf"/>
</dbReference>
<dbReference type="AlphaFoldDB" id="A0A5C4J984"/>
<keyword evidence="2" id="KW-0229">DNA integration</keyword>
<proteinExistence type="inferred from homology"/>
<sequence>MSTTPVATPEEPGDGNEPRKATRPRGDGGLRWSESRQRWIAEITVGYTPAGKRIVRSASDKHKSRALKKLQQKLRDREDGLPSEDTRYTVAQAVENWLEYGLPDRDKNTVKNRTSLARNHVIPDLGARKLRELSADDVDRWLARKAKTHSTKTLKEMHSILKRAVARAQARDKVKRNVALLCEVPRGKGGRPSKSLSFKQAVALLEAAEASGEADMHTYVVLSLLTGARTEELRALRWSHVVAYHDERESWLPVDEAGWKHREFAKYVWRSVRRGGDTKTEKSRRSLKLPARCVQALHDLYSAQGGAHMDAGGAFPLPSDRFVFPDPDGGERDAMNVLRGFRRVAERAGLTPEDWTPRELRHSFVSLLSDNGMPTENIARLVGHSSTRVTETIYRHELRPVLEDGATEMDRIFPGVISDR</sequence>
<dbReference type="Pfam" id="PF00589">
    <property type="entry name" value="Phage_integrase"/>
    <property type="match status" value="1"/>
</dbReference>
<dbReference type="Pfam" id="PF14659">
    <property type="entry name" value="Phage_int_SAM_3"/>
    <property type="match status" value="1"/>
</dbReference>
<protein>
    <submittedName>
        <fullName evidence="9">Site-specific integrase</fullName>
    </submittedName>
</protein>
<dbReference type="SUPFAM" id="SSF56349">
    <property type="entry name" value="DNA breaking-rejoining enzymes"/>
    <property type="match status" value="1"/>
</dbReference>
<dbReference type="Gene3D" id="1.10.150.130">
    <property type="match status" value="1"/>
</dbReference>